<gene>
    <name evidence="2" type="ORF">DES31_1075</name>
</gene>
<feature type="transmembrane region" description="Helical" evidence="1">
    <location>
        <begin position="12"/>
        <end position="32"/>
    </location>
</feature>
<dbReference type="AlphaFoldDB" id="A0A420XH81"/>
<keyword evidence="1" id="KW-0812">Transmembrane</keyword>
<dbReference type="EMBL" id="RBJC01000005">
    <property type="protein sequence ID" value="RKR72908.1"/>
    <property type="molecule type" value="Genomic_DNA"/>
</dbReference>
<accession>A0A420XH81</accession>
<keyword evidence="1" id="KW-0472">Membrane</keyword>
<dbReference type="Proteomes" id="UP000280099">
    <property type="component" value="Unassembled WGS sequence"/>
</dbReference>
<evidence type="ECO:0000313" key="2">
    <source>
        <dbReference type="EMBL" id="RKR72908.1"/>
    </source>
</evidence>
<reference evidence="2 3" key="1">
    <citation type="submission" date="2018-10" db="EMBL/GenBank/DDBJ databases">
        <title>Genomic Encyclopedia of Type Strains, Phase IV (KMG-IV): sequencing the most valuable type-strain genomes for metagenomic binning, comparative biology and taxonomic classification.</title>
        <authorList>
            <person name="Goeker M."/>
        </authorList>
    </citation>
    <scope>NUCLEOTIDE SEQUENCE [LARGE SCALE GENOMIC DNA]</scope>
    <source>
        <strain evidence="2 3">DSM 23800</strain>
    </source>
</reference>
<proteinExistence type="predicted"/>
<organism evidence="2 3">
    <name type="scientific">Otariodibacter oris</name>
    <dbReference type="NCBI Taxonomy" id="1032623"/>
    <lineage>
        <taxon>Bacteria</taxon>
        <taxon>Pseudomonadati</taxon>
        <taxon>Pseudomonadota</taxon>
        <taxon>Gammaproteobacteria</taxon>
        <taxon>Pasteurellales</taxon>
        <taxon>Pasteurellaceae</taxon>
        <taxon>Otariodibacter</taxon>
    </lineage>
</organism>
<evidence type="ECO:0000313" key="3">
    <source>
        <dbReference type="Proteomes" id="UP000280099"/>
    </source>
</evidence>
<sequence length="192" mass="22919">MRNFFSRLNQHIGKHPCCYVLLMFPLSLFLYLHDIFLAKIITPFRCEMWEGKEVEVFLTPEEWRKLSGVNESLKDTEWVYYPTIEGQPEKDPFFIKNQGLYQPVMYFNGNKHYLISVNNKYPYLNSYSYINPTTIFGHNTYVLYDNKLKKEVFQYHSIAGYYTNPLSGLADNFACNENYFSDFDKLLQNYLH</sequence>
<evidence type="ECO:0000256" key="1">
    <source>
        <dbReference type="SAM" id="Phobius"/>
    </source>
</evidence>
<comment type="caution">
    <text evidence="2">The sequence shown here is derived from an EMBL/GenBank/DDBJ whole genome shotgun (WGS) entry which is preliminary data.</text>
</comment>
<name>A0A420XH81_9PAST</name>
<keyword evidence="1" id="KW-1133">Transmembrane helix</keyword>
<protein>
    <submittedName>
        <fullName evidence="2">Uncharacterized protein</fullName>
    </submittedName>
</protein>
<keyword evidence="3" id="KW-1185">Reference proteome</keyword>